<feature type="transmembrane region" description="Helical" evidence="6">
    <location>
        <begin position="76"/>
        <end position="94"/>
    </location>
</feature>
<feature type="domain" description="Major facilitator superfamily (MFS) profile" evidence="7">
    <location>
        <begin position="40"/>
        <end position="408"/>
    </location>
</feature>
<feature type="transmembrane region" description="Helical" evidence="6">
    <location>
        <begin position="106"/>
        <end position="124"/>
    </location>
</feature>
<dbReference type="PANTHER" id="PTHR43124">
    <property type="entry name" value="PURINE EFFLUX PUMP PBUE"/>
    <property type="match status" value="1"/>
</dbReference>
<dbReference type="PROSITE" id="PS50850">
    <property type="entry name" value="MFS"/>
    <property type="match status" value="1"/>
</dbReference>
<keyword evidence="9" id="KW-1185">Reference proteome</keyword>
<evidence type="ECO:0000256" key="5">
    <source>
        <dbReference type="ARBA" id="ARBA00023136"/>
    </source>
</evidence>
<sequence length="408" mass="41089">MATTDSGSDPGTVLPAADATTTTADAAVGPVVSRRRAVAALLALSFAAFCFVTTEVLPTGLLTIISADLGRSRSQVGLLVTGYALVVLLASLPLARATREVPRRLLLSGTLGLLALATLVTALAQDFWVLLASRLLTGLTQAMFWAVVASTATGLFPPEVRGRMVARLSIGNGLAPVLGVPVGTWLAQQTHWRVAFAVMSGLSVATCAAVALLLPGTAPGEGAAARGTAPDRRRMTVLLVTTGLAVTGAMGTFTYLTSLLLDFSGFGNGSLGPLLSVSGVFGVLGTLLLGRYLDRYPRPALIAPLGLLTAAMLGLFALGGTRPAALGMLALLGLSFNALAAAIQHRALQVAPGSTDMASAAMSAVFNLGIAAGSLLGAGLVATAGVRAVPLVGSLLAAAALLVMLTQG</sequence>
<dbReference type="SUPFAM" id="SSF103473">
    <property type="entry name" value="MFS general substrate transporter"/>
    <property type="match status" value="1"/>
</dbReference>
<dbReference type="InterPro" id="IPR050189">
    <property type="entry name" value="MFS_Efflux_Transporters"/>
</dbReference>
<name>A0ABN2WRQ1_9ACTN</name>
<proteinExistence type="predicted"/>
<dbReference type="InterPro" id="IPR036259">
    <property type="entry name" value="MFS_trans_sf"/>
</dbReference>
<feature type="transmembrane region" description="Helical" evidence="6">
    <location>
        <begin position="273"/>
        <end position="293"/>
    </location>
</feature>
<reference evidence="8 9" key="1">
    <citation type="journal article" date="2019" name="Int. J. Syst. Evol. Microbiol.">
        <title>The Global Catalogue of Microorganisms (GCM) 10K type strain sequencing project: providing services to taxonomists for standard genome sequencing and annotation.</title>
        <authorList>
            <consortium name="The Broad Institute Genomics Platform"/>
            <consortium name="The Broad Institute Genome Sequencing Center for Infectious Disease"/>
            <person name="Wu L."/>
            <person name="Ma J."/>
        </authorList>
    </citation>
    <scope>NUCLEOTIDE SEQUENCE [LARGE SCALE GENOMIC DNA]</scope>
    <source>
        <strain evidence="8 9">JCM 14559</strain>
    </source>
</reference>
<dbReference type="EMBL" id="BAAANS010000014">
    <property type="protein sequence ID" value="GAA2096450.1"/>
    <property type="molecule type" value="Genomic_DNA"/>
</dbReference>
<feature type="transmembrane region" description="Helical" evidence="6">
    <location>
        <begin position="324"/>
        <end position="343"/>
    </location>
</feature>
<keyword evidence="5 6" id="KW-0472">Membrane</keyword>
<dbReference type="InterPro" id="IPR011701">
    <property type="entry name" value="MFS"/>
</dbReference>
<keyword evidence="2" id="KW-1003">Cell membrane</keyword>
<keyword evidence="4 6" id="KW-1133">Transmembrane helix</keyword>
<dbReference type="PANTHER" id="PTHR43124:SF3">
    <property type="entry name" value="CHLORAMPHENICOL EFFLUX PUMP RV0191"/>
    <property type="match status" value="1"/>
</dbReference>
<keyword evidence="3 6" id="KW-0812">Transmembrane</keyword>
<dbReference type="RefSeq" id="WP_344552116.1">
    <property type="nucleotide sequence ID" value="NZ_BAAANS010000014.1"/>
</dbReference>
<feature type="transmembrane region" description="Helical" evidence="6">
    <location>
        <begin position="38"/>
        <end position="64"/>
    </location>
</feature>
<evidence type="ECO:0000256" key="3">
    <source>
        <dbReference type="ARBA" id="ARBA00022692"/>
    </source>
</evidence>
<dbReference type="Pfam" id="PF07690">
    <property type="entry name" value="MFS_1"/>
    <property type="match status" value="1"/>
</dbReference>
<feature type="transmembrane region" description="Helical" evidence="6">
    <location>
        <begin position="300"/>
        <end position="318"/>
    </location>
</feature>
<dbReference type="InterPro" id="IPR020846">
    <property type="entry name" value="MFS_dom"/>
</dbReference>
<evidence type="ECO:0000256" key="1">
    <source>
        <dbReference type="ARBA" id="ARBA00004651"/>
    </source>
</evidence>
<evidence type="ECO:0000313" key="8">
    <source>
        <dbReference type="EMBL" id="GAA2096450.1"/>
    </source>
</evidence>
<feature type="transmembrane region" description="Helical" evidence="6">
    <location>
        <begin position="168"/>
        <end position="188"/>
    </location>
</feature>
<organism evidence="8 9">
    <name type="scientific">Kitasatospora saccharophila</name>
    <dbReference type="NCBI Taxonomy" id="407973"/>
    <lineage>
        <taxon>Bacteria</taxon>
        <taxon>Bacillati</taxon>
        <taxon>Actinomycetota</taxon>
        <taxon>Actinomycetes</taxon>
        <taxon>Kitasatosporales</taxon>
        <taxon>Streptomycetaceae</taxon>
        <taxon>Kitasatospora</taxon>
    </lineage>
</organism>
<evidence type="ECO:0000256" key="6">
    <source>
        <dbReference type="SAM" id="Phobius"/>
    </source>
</evidence>
<evidence type="ECO:0000256" key="2">
    <source>
        <dbReference type="ARBA" id="ARBA00022475"/>
    </source>
</evidence>
<evidence type="ECO:0000313" key="9">
    <source>
        <dbReference type="Proteomes" id="UP001500897"/>
    </source>
</evidence>
<evidence type="ECO:0000259" key="7">
    <source>
        <dbReference type="PROSITE" id="PS50850"/>
    </source>
</evidence>
<evidence type="ECO:0000256" key="4">
    <source>
        <dbReference type="ARBA" id="ARBA00022989"/>
    </source>
</evidence>
<dbReference type="Gene3D" id="1.20.1250.20">
    <property type="entry name" value="MFS general substrate transporter like domains"/>
    <property type="match status" value="1"/>
</dbReference>
<dbReference type="CDD" id="cd17324">
    <property type="entry name" value="MFS_NepI_like"/>
    <property type="match status" value="1"/>
</dbReference>
<comment type="caution">
    <text evidence="8">The sequence shown here is derived from an EMBL/GenBank/DDBJ whole genome shotgun (WGS) entry which is preliminary data.</text>
</comment>
<dbReference type="Proteomes" id="UP001500897">
    <property type="component" value="Unassembled WGS sequence"/>
</dbReference>
<protein>
    <submittedName>
        <fullName evidence="8">MFS transporter</fullName>
    </submittedName>
</protein>
<feature type="transmembrane region" description="Helical" evidence="6">
    <location>
        <begin position="136"/>
        <end position="156"/>
    </location>
</feature>
<gene>
    <name evidence="8" type="ORF">GCM10009759_25660</name>
</gene>
<accession>A0ABN2WRQ1</accession>
<feature type="transmembrane region" description="Helical" evidence="6">
    <location>
        <begin position="364"/>
        <end position="382"/>
    </location>
</feature>
<comment type="subcellular location">
    <subcellularLocation>
        <location evidence="1">Cell membrane</location>
        <topology evidence="1">Multi-pass membrane protein</topology>
    </subcellularLocation>
</comment>
<feature type="transmembrane region" description="Helical" evidence="6">
    <location>
        <begin position="194"/>
        <end position="214"/>
    </location>
</feature>
<feature type="transmembrane region" description="Helical" evidence="6">
    <location>
        <begin position="235"/>
        <end position="261"/>
    </location>
</feature>